<comment type="caution">
    <text evidence="1">The sequence shown here is derived from an EMBL/GenBank/DDBJ whole genome shotgun (WGS) entry which is preliminary data.</text>
</comment>
<dbReference type="Proteomes" id="UP001190700">
    <property type="component" value="Unassembled WGS sequence"/>
</dbReference>
<evidence type="ECO:0000313" key="1">
    <source>
        <dbReference type="EMBL" id="KAK3283251.1"/>
    </source>
</evidence>
<dbReference type="EMBL" id="LGRX02002943">
    <property type="protein sequence ID" value="KAK3283251.1"/>
    <property type="molecule type" value="Genomic_DNA"/>
</dbReference>
<sequence length="172" mass="18759">MLLNRAQVLFARLAPSLQEAFEAEDALFAPLFRGPPSDLLGVRFPAYTIADFNAALKSARRKNTLDDDEVKEQFITAQDSVFYAPVASTHTTVSTAAMTGKGDTSQLPDLTALILDVKKKQLKFLTDKVNGKGFTPRGGGCSGVRFSLGDIENDLLAEQFQVAMDENDDGRR</sequence>
<keyword evidence="2" id="KW-1185">Reference proteome</keyword>
<accession>A0AAE0GTL2</accession>
<gene>
    <name evidence="1" type="ORF">CYMTET_9041</name>
</gene>
<evidence type="ECO:0000313" key="2">
    <source>
        <dbReference type="Proteomes" id="UP001190700"/>
    </source>
</evidence>
<proteinExistence type="predicted"/>
<name>A0AAE0GTL2_9CHLO</name>
<reference evidence="1 2" key="1">
    <citation type="journal article" date="2015" name="Genome Biol. Evol.">
        <title>Comparative Genomics of a Bacterivorous Green Alga Reveals Evolutionary Causalities and Consequences of Phago-Mixotrophic Mode of Nutrition.</title>
        <authorList>
            <person name="Burns J.A."/>
            <person name="Paasch A."/>
            <person name="Narechania A."/>
            <person name="Kim E."/>
        </authorList>
    </citation>
    <scope>NUCLEOTIDE SEQUENCE [LARGE SCALE GENOMIC DNA]</scope>
    <source>
        <strain evidence="1 2">PLY_AMNH</strain>
    </source>
</reference>
<organism evidence="1 2">
    <name type="scientific">Cymbomonas tetramitiformis</name>
    <dbReference type="NCBI Taxonomy" id="36881"/>
    <lineage>
        <taxon>Eukaryota</taxon>
        <taxon>Viridiplantae</taxon>
        <taxon>Chlorophyta</taxon>
        <taxon>Pyramimonadophyceae</taxon>
        <taxon>Pyramimonadales</taxon>
        <taxon>Pyramimonadaceae</taxon>
        <taxon>Cymbomonas</taxon>
    </lineage>
</organism>
<protein>
    <submittedName>
        <fullName evidence="1">Uncharacterized protein</fullName>
    </submittedName>
</protein>
<dbReference type="AlphaFoldDB" id="A0AAE0GTL2"/>